<dbReference type="EC" id="4.2.1.46" evidence="3"/>
<protein>
    <submittedName>
        <fullName evidence="3">dTDP-glucose 4,6-dehydratase</fullName>
        <ecNumber evidence="3">4.2.1.46</ecNumber>
    </submittedName>
</protein>
<organism evidence="3">
    <name type="scientific">hydrothermal vent metagenome</name>
    <dbReference type="NCBI Taxonomy" id="652676"/>
    <lineage>
        <taxon>unclassified sequences</taxon>
        <taxon>metagenomes</taxon>
        <taxon>ecological metagenomes</taxon>
    </lineage>
</organism>
<dbReference type="GO" id="GO:0008460">
    <property type="term" value="F:dTDP-glucose 4,6-dehydratase activity"/>
    <property type="evidence" value="ECO:0007669"/>
    <property type="project" value="UniProtKB-EC"/>
</dbReference>
<dbReference type="AlphaFoldDB" id="A0A3B0WA62"/>
<keyword evidence="3" id="KW-0456">Lyase</keyword>
<evidence type="ECO:0000256" key="1">
    <source>
        <dbReference type="ARBA" id="ARBA00007637"/>
    </source>
</evidence>
<gene>
    <name evidence="3" type="ORF">MNBD_GAMMA03-1324</name>
</gene>
<dbReference type="InterPro" id="IPR001509">
    <property type="entry name" value="Epimerase_deHydtase"/>
</dbReference>
<accession>A0A3B0WA62</accession>
<dbReference type="EMBL" id="UOFC01000156">
    <property type="protein sequence ID" value="VAW47567.1"/>
    <property type="molecule type" value="Genomic_DNA"/>
</dbReference>
<proteinExistence type="inferred from homology"/>
<dbReference type="Gene3D" id="3.40.50.720">
    <property type="entry name" value="NAD(P)-binding Rossmann-like Domain"/>
    <property type="match status" value="2"/>
</dbReference>
<dbReference type="SUPFAM" id="SSF51735">
    <property type="entry name" value="NAD(P)-binding Rossmann-fold domains"/>
    <property type="match status" value="2"/>
</dbReference>
<feature type="domain" description="NAD-dependent epimerase/dehydratase" evidence="2">
    <location>
        <begin position="6"/>
        <end position="48"/>
    </location>
</feature>
<reference evidence="3" key="1">
    <citation type="submission" date="2018-06" db="EMBL/GenBank/DDBJ databases">
        <authorList>
            <person name="Zhirakovskaya E."/>
        </authorList>
    </citation>
    <scope>NUCLEOTIDE SEQUENCE</scope>
</reference>
<dbReference type="Gene3D" id="3.90.25.10">
    <property type="entry name" value="UDP-galactose 4-epimerase, domain 1"/>
    <property type="match status" value="1"/>
</dbReference>
<dbReference type="InterPro" id="IPR036291">
    <property type="entry name" value="NAD(P)-bd_dom_sf"/>
</dbReference>
<evidence type="ECO:0000259" key="2">
    <source>
        <dbReference type="Pfam" id="PF01370"/>
    </source>
</evidence>
<name>A0A3B0WA62_9ZZZZ</name>
<comment type="similarity">
    <text evidence="1">Belongs to the NAD(P)-dependent epimerase/dehydratase family.</text>
</comment>
<evidence type="ECO:0000313" key="3">
    <source>
        <dbReference type="EMBL" id="VAW47567.1"/>
    </source>
</evidence>
<dbReference type="PANTHER" id="PTHR43000">
    <property type="entry name" value="DTDP-D-GLUCOSE 4,6-DEHYDRATASE-RELATED"/>
    <property type="match status" value="1"/>
</dbReference>
<sequence>MDTKTIIVTGGAGFIGSAVVRELIHHTTHTVVNLDKLTYAIDACKIQKELGWFPVEAFESGIQKTVQWYLDNQSWYKHVLDGTYQRQRLGV</sequence>
<dbReference type="Pfam" id="PF01370">
    <property type="entry name" value="Epimerase"/>
    <property type="match status" value="1"/>
</dbReference>